<feature type="region of interest" description="Disordered" evidence="1">
    <location>
        <begin position="23"/>
        <end position="58"/>
    </location>
</feature>
<accession>A0A836BP73</accession>
<keyword evidence="3" id="KW-1185">Reference proteome</keyword>
<proteinExistence type="predicted"/>
<dbReference type="OrthoDB" id="439127at2759"/>
<organism evidence="2 3">
    <name type="scientific">Edaphochlamys debaryana</name>
    <dbReference type="NCBI Taxonomy" id="47281"/>
    <lineage>
        <taxon>Eukaryota</taxon>
        <taxon>Viridiplantae</taxon>
        <taxon>Chlorophyta</taxon>
        <taxon>core chlorophytes</taxon>
        <taxon>Chlorophyceae</taxon>
        <taxon>CS clade</taxon>
        <taxon>Chlamydomonadales</taxon>
        <taxon>Chlamydomonadales incertae sedis</taxon>
        <taxon>Edaphochlamys</taxon>
    </lineage>
</organism>
<dbReference type="AlphaFoldDB" id="A0A836BP73"/>
<protein>
    <submittedName>
        <fullName evidence="2">Uncharacterized protein</fullName>
    </submittedName>
</protein>
<comment type="caution">
    <text evidence="2">The sequence shown here is derived from an EMBL/GenBank/DDBJ whole genome shotgun (WGS) entry which is preliminary data.</text>
</comment>
<name>A0A836BP73_9CHLO</name>
<dbReference type="SUPFAM" id="SSF48452">
    <property type="entry name" value="TPR-like"/>
    <property type="match status" value="1"/>
</dbReference>
<evidence type="ECO:0000313" key="3">
    <source>
        <dbReference type="Proteomes" id="UP000612055"/>
    </source>
</evidence>
<feature type="compositionally biased region" description="Low complexity" evidence="1">
    <location>
        <begin position="44"/>
        <end position="55"/>
    </location>
</feature>
<dbReference type="Proteomes" id="UP000612055">
    <property type="component" value="Unassembled WGS sequence"/>
</dbReference>
<evidence type="ECO:0000256" key="1">
    <source>
        <dbReference type="SAM" id="MobiDB-lite"/>
    </source>
</evidence>
<evidence type="ECO:0000313" key="2">
    <source>
        <dbReference type="EMBL" id="KAG2484031.1"/>
    </source>
</evidence>
<sequence length="207" mass="21902">MALVAPGSAVARTVSGRRVSSARTVAVSARLSGPVSRPAATGRAAPAQQQLATPARSSVVAKASGAGPAFAPEDEPETAKEAIELGNNLAKQGRWQDALAIYEKALTLPGTGLKRYRDKPRLISDGEKSAALFNIACAWAQLGEARNGLIALAGCLELGYDDFAQLRSDPDLAPLRKDERFEGLLKRFERPAAQMPAFLAGFFGNRK</sequence>
<dbReference type="InterPro" id="IPR011990">
    <property type="entry name" value="TPR-like_helical_dom_sf"/>
</dbReference>
<dbReference type="Gene3D" id="1.25.40.10">
    <property type="entry name" value="Tetratricopeptide repeat domain"/>
    <property type="match status" value="1"/>
</dbReference>
<reference evidence="2" key="1">
    <citation type="journal article" date="2020" name="bioRxiv">
        <title>Comparative genomics of Chlamydomonas.</title>
        <authorList>
            <person name="Craig R.J."/>
            <person name="Hasan A.R."/>
            <person name="Ness R.W."/>
            <person name="Keightley P.D."/>
        </authorList>
    </citation>
    <scope>NUCLEOTIDE SEQUENCE</scope>
    <source>
        <strain evidence="2">CCAP 11/70</strain>
    </source>
</reference>
<dbReference type="EMBL" id="JAEHOE010000159">
    <property type="protein sequence ID" value="KAG2484031.1"/>
    <property type="molecule type" value="Genomic_DNA"/>
</dbReference>
<gene>
    <name evidence="2" type="ORF">HYH03_017121</name>
</gene>
<dbReference type="NCBIfam" id="NF047558">
    <property type="entry name" value="TPR_END_plus"/>
    <property type="match status" value="1"/>
</dbReference>